<evidence type="ECO:0000313" key="19">
    <source>
        <dbReference type="Proteomes" id="UP000559010"/>
    </source>
</evidence>
<evidence type="ECO:0000256" key="7">
    <source>
        <dbReference type="ARBA" id="ARBA00022741"/>
    </source>
</evidence>
<evidence type="ECO:0000256" key="14">
    <source>
        <dbReference type="HAMAP-Rule" id="MF_00046"/>
    </source>
</evidence>
<comment type="pathway">
    <text evidence="2 14">Cell wall biogenesis; peptidoglycan biosynthesis.</text>
</comment>
<dbReference type="InterPro" id="IPR013221">
    <property type="entry name" value="Mur_ligase_cen"/>
</dbReference>
<gene>
    <name evidence="14" type="primary">murC</name>
    <name evidence="18" type="ORF">HH304_16875</name>
</gene>
<dbReference type="Gene3D" id="3.40.1190.10">
    <property type="entry name" value="Mur-like, catalytic domain"/>
    <property type="match status" value="1"/>
</dbReference>
<dbReference type="InterPro" id="IPR004101">
    <property type="entry name" value="Mur_ligase_C"/>
</dbReference>
<name>A0A848J6J4_9BACT</name>
<dbReference type="PANTHER" id="PTHR43445:SF3">
    <property type="entry name" value="UDP-N-ACETYLMURAMATE--L-ALANINE LIGASE"/>
    <property type="match status" value="1"/>
</dbReference>
<dbReference type="InterPro" id="IPR005758">
    <property type="entry name" value="UDP-N-AcMur_Ala_ligase_MurC"/>
</dbReference>
<evidence type="ECO:0000256" key="5">
    <source>
        <dbReference type="ARBA" id="ARBA00022598"/>
    </source>
</evidence>
<dbReference type="GO" id="GO:0008763">
    <property type="term" value="F:UDP-N-acetylmuramate-L-alanine ligase activity"/>
    <property type="evidence" value="ECO:0007669"/>
    <property type="project" value="UniProtKB-UniRule"/>
</dbReference>
<comment type="function">
    <text evidence="14">Cell wall formation.</text>
</comment>
<dbReference type="GO" id="GO:0008360">
    <property type="term" value="P:regulation of cell shape"/>
    <property type="evidence" value="ECO:0007669"/>
    <property type="project" value="UniProtKB-KW"/>
</dbReference>
<evidence type="ECO:0000256" key="13">
    <source>
        <dbReference type="ARBA" id="ARBA00047833"/>
    </source>
</evidence>
<protein>
    <recommendedName>
        <fullName evidence="3 14">UDP-N-acetylmuramate--L-alanine ligase</fullName>
        <ecNumber evidence="3 14">6.3.2.8</ecNumber>
    </recommendedName>
    <alternativeName>
        <fullName evidence="14">UDP-N-acetylmuramoyl-L-alanine synthetase</fullName>
    </alternativeName>
</protein>
<dbReference type="NCBIfam" id="TIGR01082">
    <property type="entry name" value="murC"/>
    <property type="match status" value="1"/>
</dbReference>
<dbReference type="Pfam" id="PF02875">
    <property type="entry name" value="Mur_ligase_C"/>
    <property type="match status" value="1"/>
</dbReference>
<comment type="similarity">
    <text evidence="14">Belongs to the MurCDEF family.</text>
</comment>
<evidence type="ECO:0000256" key="1">
    <source>
        <dbReference type="ARBA" id="ARBA00004496"/>
    </source>
</evidence>
<feature type="domain" description="Mur ligase central" evidence="17">
    <location>
        <begin position="117"/>
        <end position="301"/>
    </location>
</feature>
<evidence type="ECO:0000313" key="18">
    <source>
        <dbReference type="EMBL" id="NMM50084.1"/>
    </source>
</evidence>
<proteinExistence type="inferred from homology"/>
<dbReference type="EMBL" id="JABBNU010000011">
    <property type="protein sequence ID" value="NMM50084.1"/>
    <property type="molecule type" value="Genomic_DNA"/>
</dbReference>
<keyword evidence="12 14" id="KW-0961">Cell wall biogenesis/degradation</keyword>
<dbReference type="EC" id="6.3.2.8" evidence="3 14"/>
<evidence type="ECO:0000256" key="9">
    <source>
        <dbReference type="ARBA" id="ARBA00022960"/>
    </source>
</evidence>
<dbReference type="SUPFAM" id="SSF51984">
    <property type="entry name" value="MurCD N-terminal domain"/>
    <property type="match status" value="1"/>
</dbReference>
<dbReference type="GO" id="GO:0071555">
    <property type="term" value="P:cell wall organization"/>
    <property type="evidence" value="ECO:0007669"/>
    <property type="project" value="UniProtKB-KW"/>
</dbReference>
<dbReference type="InterPro" id="IPR000713">
    <property type="entry name" value="Mur_ligase_N"/>
</dbReference>
<evidence type="ECO:0000256" key="4">
    <source>
        <dbReference type="ARBA" id="ARBA00022490"/>
    </source>
</evidence>
<feature type="binding site" evidence="14">
    <location>
        <begin position="119"/>
        <end position="125"/>
    </location>
    <ligand>
        <name>ATP</name>
        <dbReference type="ChEBI" id="CHEBI:30616"/>
    </ligand>
</feature>
<evidence type="ECO:0000256" key="11">
    <source>
        <dbReference type="ARBA" id="ARBA00023306"/>
    </source>
</evidence>
<dbReference type="Gene3D" id="3.40.50.720">
    <property type="entry name" value="NAD(P)-binding Rossmann-like Domain"/>
    <property type="match status" value="1"/>
</dbReference>
<evidence type="ECO:0000259" key="15">
    <source>
        <dbReference type="Pfam" id="PF01225"/>
    </source>
</evidence>
<evidence type="ECO:0000256" key="3">
    <source>
        <dbReference type="ARBA" id="ARBA00012211"/>
    </source>
</evidence>
<evidence type="ECO:0000256" key="10">
    <source>
        <dbReference type="ARBA" id="ARBA00022984"/>
    </source>
</evidence>
<dbReference type="AlphaFoldDB" id="A0A848J6J4"/>
<evidence type="ECO:0000259" key="16">
    <source>
        <dbReference type="Pfam" id="PF02875"/>
    </source>
</evidence>
<keyword evidence="19" id="KW-1185">Reference proteome</keyword>
<keyword evidence="6 14" id="KW-0132">Cell division</keyword>
<comment type="catalytic activity">
    <reaction evidence="13 14">
        <text>UDP-N-acetyl-alpha-D-muramate + L-alanine + ATP = UDP-N-acetyl-alpha-D-muramoyl-L-alanine + ADP + phosphate + H(+)</text>
        <dbReference type="Rhea" id="RHEA:23372"/>
        <dbReference type="ChEBI" id="CHEBI:15378"/>
        <dbReference type="ChEBI" id="CHEBI:30616"/>
        <dbReference type="ChEBI" id="CHEBI:43474"/>
        <dbReference type="ChEBI" id="CHEBI:57972"/>
        <dbReference type="ChEBI" id="CHEBI:70757"/>
        <dbReference type="ChEBI" id="CHEBI:83898"/>
        <dbReference type="ChEBI" id="CHEBI:456216"/>
        <dbReference type="EC" id="6.3.2.8"/>
    </reaction>
</comment>
<dbReference type="GO" id="GO:0005737">
    <property type="term" value="C:cytoplasm"/>
    <property type="evidence" value="ECO:0007669"/>
    <property type="project" value="UniProtKB-SubCell"/>
</dbReference>
<sequence>MKVTDYDNVYFLGIGGIGMSSLARWFVDRNKQVAGYDRTPSPLTDRLSAEGMDIHFEDNLNFIPDQFKDPETTLVIYTPAIPKNHAELNFFNSSGFKVYKRSEVLGLITKDHKTLAVAGTHGKTTTSTMLAHLLFDADMNMEGLLGGIATNYNSNLLLNRKDEDPVVVVEADEFDRTFLRLNPNSAIITNMDADHLDIYGDHSELVKSFNDFIKLIPKGNKVYFHYSLKDKLEDQVRANGQVGISYGINEGDIQASNIRVENNAFVFDFEYKSAGIKIDGLVLHQPGFHNVLNAIAAGAMALDNGLSVEKLVSGLDSYLGVKRRFEYISITEKSVFIDDYAHHPTEISSLVDSVRKLYPEKKMTLIFQPHLYTRTRDFADGFAASLDKADDVLLLPIYPAREEPIEGVNSELILGKMNNPNKIIVEKEDLLALLRAREPELILTVGAGDIDREVIRIKNMIEAEL</sequence>
<keyword evidence="8 14" id="KW-0067">ATP-binding</keyword>
<dbReference type="SUPFAM" id="SSF53244">
    <property type="entry name" value="MurD-like peptide ligases, peptide-binding domain"/>
    <property type="match status" value="1"/>
</dbReference>
<dbReference type="Pfam" id="PF08245">
    <property type="entry name" value="Mur_ligase_M"/>
    <property type="match status" value="1"/>
</dbReference>
<dbReference type="PANTHER" id="PTHR43445">
    <property type="entry name" value="UDP-N-ACETYLMURAMATE--L-ALANINE LIGASE-RELATED"/>
    <property type="match status" value="1"/>
</dbReference>
<reference evidence="18 19" key="1">
    <citation type="submission" date="2020-04" db="EMBL/GenBank/DDBJ databases">
        <title>Flammeovirgaceae bacterium KN852 isolated from deep sea.</title>
        <authorList>
            <person name="Zhang D.-C."/>
        </authorList>
    </citation>
    <scope>NUCLEOTIDE SEQUENCE [LARGE SCALE GENOMIC DNA]</scope>
    <source>
        <strain evidence="18 19">KN852</strain>
    </source>
</reference>
<dbReference type="GO" id="GO:0051301">
    <property type="term" value="P:cell division"/>
    <property type="evidence" value="ECO:0007669"/>
    <property type="project" value="UniProtKB-KW"/>
</dbReference>
<feature type="domain" description="Mur ligase N-terminal catalytic" evidence="15">
    <location>
        <begin position="9"/>
        <end position="111"/>
    </location>
</feature>
<dbReference type="HAMAP" id="MF_00046">
    <property type="entry name" value="MurC"/>
    <property type="match status" value="1"/>
</dbReference>
<keyword evidence="4 14" id="KW-0963">Cytoplasm</keyword>
<evidence type="ECO:0000256" key="8">
    <source>
        <dbReference type="ARBA" id="ARBA00022840"/>
    </source>
</evidence>
<accession>A0A848J6J4</accession>
<dbReference type="InterPro" id="IPR050061">
    <property type="entry name" value="MurCDEF_pg_biosynth"/>
</dbReference>
<dbReference type="GO" id="GO:0009252">
    <property type="term" value="P:peptidoglycan biosynthetic process"/>
    <property type="evidence" value="ECO:0007669"/>
    <property type="project" value="UniProtKB-UniRule"/>
</dbReference>
<dbReference type="Pfam" id="PF01225">
    <property type="entry name" value="Mur_ligase"/>
    <property type="match status" value="1"/>
</dbReference>
<dbReference type="Proteomes" id="UP000559010">
    <property type="component" value="Unassembled WGS sequence"/>
</dbReference>
<comment type="caution">
    <text evidence="18">The sequence shown here is derived from an EMBL/GenBank/DDBJ whole genome shotgun (WGS) entry which is preliminary data.</text>
</comment>
<dbReference type="RefSeq" id="WP_169684285.1">
    <property type="nucleotide sequence ID" value="NZ_JABBNU010000011.1"/>
</dbReference>
<evidence type="ECO:0000256" key="2">
    <source>
        <dbReference type="ARBA" id="ARBA00004752"/>
    </source>
</evidence>
<dbReference type="GO" id="GO:0005524">
    <property type="term" value="F:ATP binding"/>
    <property type="evidence" value="ECO:0007669"/>
    <property type="project" value="UniProtKB-UniRule"/>
</dbReference>
<dbReference type="SUPFAM" id="SSF53623">
    <property type="entry name" value="MurD-like peptide ligases, catalytic domain"/>
    <property type="match status" value="1"/>
</dbReference>
<dbReference type="Gene3D" id="3.90.190.20">
    <property type="entry name" value="Mur ligase, C-terminal domain"/>
    <property type="match status" value="1"/>
</dbReference>
<evidence type="ECO:0000256" key="12">
    <source>
        <dbReference type="ARBA" id="ARBA00023316"/>
    </source>
</evidence>
<evidence type="ECO:0000256" key="6">
    <source>
        <dbReference type="ARBA" id="ARBA00022618"/>
    </source>
</evidence>
<comment type="subcellular location">
    <subcellularLocation>
        <location evidence="1 14">Cytoplasm</location>
    </subcellularLocation>
</comment>
<keyword evidence="7 14" id="KW-0547">Nucleotide-binding</keyword>
<keyword evidence="10 14" id="KW-0573">Peptidoglycan synthesis</keyword>
<organism evidence="18 19">
    <name type="scientific">Marinigracilibium pacificum</name>
    <dbReference type="NCBI Taxonomy" id="2729599"/>
    <lineage>
        <taxon>Bacteria</taxon>
        <taxon>Pseudomonadati</taxon>
        <taxon>Bacteroidota</taxon>
        <taxon>Cytophagia</taxon>
        <taxon>Cytophagales</taxon>
        <taxon>Flammeovirgaceae</taxon>
        <taxon>Marinigracilibium</taxon>
    </lineage>
</organism>
<dbReference type="UniPathway" id="UPA00219"/>
<keyword evidence="9 14" id="KW-0133">Cell shape</keyword>
<dbReference type="InterPro" id="IPR036615">
    <property type="entry name" value="Mur_ligase_C_dom_sf"/>
</dbReference>
<feature type="domain" description="Mur ligase C-terminal" evidence="16">
    <location>
        <begin position="323"/>
        <end position="448"/>
    </location>
</feature>
<evidence type="ECO:0000259" key="17">
    <source>
        <dbReference type="Pfam" id="PF08245"/>
    </source>
</evidence>
<dbReference type="InterPro" id="IPR036565">
    <property type="entry name" value="Mur-like_cat_sf"/>
</dbReference>
<keyword evidence="5 14" id="KW-0436">Ligase</keyword>
<keyword evidence="11 14" id="KW-0131">Cell cycle</keyword>